<dbReference type="Proteomes" id="UP000003327">
    <property type="component" value="Unassembled WGS sequence"/>
</dbReference>
<dbReference type="RefSeq" id="WP_004383276.1">
    <property type="nucleotide sequence ID" value="NZ_GG698714.1"/>
</dbReference>
<reference evidence="1 2" key="1">
    <citation type="submission" date="2009-09" db="EMBL/GenBank/DDBJ databases">
        <authorList>
            <person name="Weinstock G."/>
            <person name="Sodergren E."/>
            <person name="Clifton S."/>
            <person name="Fulton L."/>
            <person name="Fulton B."/>
            <person name="Courtney L."/>
            <person name="Fronick C."/>
            <person name="Harrison M."/>
            <person name="Strong C."/>
            <person name="Farmer C."/>
            <person name="Delahaunty K."/>
            <person name="Markovic C."/>
            <person name="Hall O."/>
            <person name="Minx P."/>
            <person name="Tomlinson C."/>
            <person name="Mitreva M."/>
            <person name="Nelson J."/>
            <person name="Hou S."/>
            <person name="Wollam A."/>
            <person name="Pepin K.H."/>
            <person name="Johnson M."/>
            <person name="Bhonagiri V."/>
            <person name="Nash W.E."/>
            <person name="Warren W."/>
            <person name="Chinwalla A."/>
            <person name="Mardis E.R."/>
            <person name="Wilson R.K."/>
        </authorList>
    </citation>
    <scope>NUCLEOTIDE SEQUENCE [LARGE SCALE GENOMIC DNA]</scope>
    <source>
        <strain evidence="1 2">F0319</strain>
    </source>
</reference>
<sequence>MTYTNFILKFNNDNFPNLHPLKEGFLLQMLIDLATRGGKIESEIFAEKLYFAQRMGEGKIAPKNQRQYIDKLIKVLVDNGYIESVEGAYHEVKGRIFHTSKWVLSTKTIDIIKQNMAKKKVIKKETIPSTKAATPKKAVASKVEKKENNPLVQVYEDF</sequence>
<dbReference type="STRING" id="649761.HMPREF0973_01604"/>
<protein>
    <submittedName>
        <fullName evidence="1">Uncharacterized protein</fullName>
    </submittedName>
</protein>
<organism evidence="1 2">
    <name type="scientific">Prevotella veroralis F0319</name>
    <dbReference type="NCBI Taxonomy" id="649761"/>
    <lineage>
        <taxon>Bacteria</taxon>
        <taxon>Pseudomonadati</taxon>
        <taxon>Bacteroidota</taxon>
        <taxon>Bacteroidia</taxon>
        <taxon>Bacteroidales</taxon>
        <taxon>Prevotellaceae</taxon>
        <taxon>Prevotella</taxon>
    </lineage>
</organism>
<proteinExistence type="predicted"/>
<evidence type="ECO:0000313" key="2">
    <source>
        <dbReference type="Proteomes" id="UP000003327"/>
    </source>
</evidence>
<accession>C9MPR3</accession>
<evidence type="ECO:0000313" key="1">
    <source>
        <dbReference type="EMBL" id="EEX18416.1"/>
    </source>
</evidence>
<dbReference type="AlphaFoldDB" id="C9MPR3"/>
<comment type="caution">
    <text evidence="1">The sequence shown here is derived from an EMBL/GenBank/DDBJ whole genome shotgun (WGS) entry which is preliminary data.</text>
</comment>
<dbReference type="EMBL" id="ACVA01000036">
    <property type="protein sequence ID" value="EEX18416.1"/>
    <property type="molecule type" value="Genomic_DNA"/>
</dbReference>
<dbReference type="HOGENOM" id="CLU_1667817_0_0_10"/>
<keyword evidence="2" id="KW-1185">Reference proteome</keyword>
<gene>
    <name evidence="1" type="ORF">HMPREF0973_01604</name>
</gene>
<name>C9MPR3_9BACT</name>